<dbReference type="EMBL" id="JAQQPO010000018">
    <property type="protein sequence ID" value="MDC7959565.1"/>
    <property type="molecule type" value="Genomic_DNA"/>
</dbReference>
<reference evidence="1" key="1">
    <citation type="submission" date="2022-10" db="EMBL/GenBank/DDBJ databases">
        <title>Human gut microbiome strain richness.</title>
        <authorList>
            <person name="Chen-Liaw A."/>
        </authorList>
    </citation>
    <scope>NUCLEOTIDE SEQUENCE</scope>
    <source>
        <strain evidence="1">RTP21484st1_H8_RTP21484_190118</strain>
    </source>
</reference>
<sequence length="65" mass="7546">RLPQPLETQNKSSNLLFFAFFISLFFKKTVKGQILKRLAPPTKIDYLNITKGLNPQRLETHTQSK</sequence>
<dbReference type="RefSeq" id="WP_272841795.1">
    <property type="nucleotide sequence ID" value="NZ_JAQQPO010000018.1"/>
</dbReference>
<dbReference type="Proteomes" id="UP001215078">
    <property type="component" value="Unassembled WGS sequence"/>
</dbReference>
<name>A0AAW6IIA6_BACOV</name>
<feature type="non-terminal residue" evidence="1">
    <location>
        <position position="1"/>
    </location>
</feature>
<protein>
    <submittedName>
        <fullName evidence="1">Uncharacterized protein</fullName>
    </submittedName>
</protein>
<dbReference type="AlphaFoldDB" id="A0AAW6IIA6"/>
<proteinExistence type="predicted"/>
<accession>A0AAW6IIA6</accession>
<organism evidence="1 2">
    <name type="scientific">Bacteroides ovatus</name>
    <dbReference type="NCBI Taxonomy" id="28116"/>
    <lineage>
        <taxon>Bacteria</taxon>
        <taxon>Pseudomonadati</taxon>
        <taxon>Bacteroidota</taxon>
        <taxon>Bacteroidia</taxon>
        <taxon>Bacteroidales</taxon>
        <taxon>Bacteroidaceae</taxon>
        <taxon>Bacteroides</taxon>
    </lineage>
</organism>
<gene>
    <name evidence="1" type="ORF">PQ628_15260</name>
</gene>
<comment type="caution">
    <text evidence="1">The sequence shown here is derived from an EMBL/GenBank/DDBJ whole genome shotgun (WGS) entry which is preliminary data.</text>
</comment>
<evidence type="ECO:0000313" key="2">
    <source>
        <dbReference type="Proteomes" id="UP001215078"/>
    </source>
</evidence>
<evidence type="ECO:0000313" key="1">
    <source>
        <dbReference type="EMBL" id="MDC7959565.1"/>
    </source>
</evidence>